<dbReference type="SUPFAM" id="SSF46689">
    <property type="entry name" value="Homeodomain-like"/>
    <property type="match status" value="1"/>
</dbReference>
<comment type="caution">
    <text evidence="4">The sequence shown here is derived from an EMBL/GenBank/DDBJ whole genome shotgun (WGS) entry which is preliminary data.</text>
</comment>
<dbReference type="AlphaFoldDB" id="H0E4W3"/>
<gene>
    <name evidence="4" type="ORF">PAI11_18440</name>
</gene>
<evidence type="ECO:0000256" key="1">
    <source>
        <dbReference type="ARBA" id="ARBA00023125"/>
    </source>
</evidence>
<protein>
    <submittedName>
        <fullName evidence="4">Transcriptional regulator TetR family</fullName>
    </submittedName>
</protein>
<accession>H0E4W3</accession>
<dbReference type="PANTHER" id="PTHR30055">
    <property type="entry name" value="HTH-TYPE TRANSCRIPTIONAL REGULATOR RUTR"/>
    <property type="match status" value="1"/>
</dbReference>
<dbReference type="RefSeq" id="WP_007573708.1">
    <property type="nucleotide sequence ID" value="NZ_AGUD01000124.1"/>
</dbReference>
<dbReference type="PANTHER" id="PTHR30055:SF223">
    <property type="entry name" value="HTH-TYPE TRANSCRIPTIONAL REGULATOR UIDR"/>
    <property type="match status" value="1"/>
</dbReference>
<dbReference type="PRINTS" id="PR00455">
    <property type="entry name" value="HTHTETR"/>
</dbReference>
<dbReference type="PROSITE" id="PS50977">
    <property type="entry name" value="HTH_TETR_2"/>
    <property type="match status" value="1"/>
</dbReference>
<proteinExistence type="predicted"/>
<dbReference type="Proteomes" id="UP000005143">
    <property type="component" value="Unassembled WGS sequence"/>
</dbReference>
<dbReference type="InterPro" id="IPR001647">
    <property type="entry name" value="HTH_TetR"/>
</dbReference>
<keyword evidence="1 2" id="KW-0238">DNA-binding</keyword>
<feature type="DNA-binding region" description="H-T-H motif" evidence="2">
    <location>
        <begin position="36"/>
        <end position="55"/>
    </location>
</feature>
<dbReference type="Gene3D" id="1.10.357.10">
    <property type="entry name" value="Tetracycline Repressor, domain 2"/>
    <property type="match status" value="1"/>
</dbReference>
<reference evidence="4 5" key="1">
    <citation type="journal article" date="2013" name="Biodegradation">
        <title>Quantitative proteomic analysis of ibuprofen-degrading Patulibacter sp. strain I11.</title>
        <authorList>
            <person name="Almeida B."/>
            <person name="Kjeldal H."/>
            <person name="Lolas I."/>
            <person name="Knudsen A.D."/>
            <person name="Carvalho G."/>
            <person name="Nielsen K.L."/>
            <person name="Barreto Crespo M.T."/>
            <person name="Stensballe A."/>
            <person name="Nielsen J.L."/>
        </authorList>
    </citation>
    <scope>NUCLEOTIDE SEQUENCE [LARGE SCALE GENOMIC DNA]</scope>
    <source>
        <strain evidence="4 5">I11</strain>
    </source>
</reference>
<evidence type="ECO:0000313" key="5">
    <source>
        <dbReference type="Proteomes" id="UP000005143"/>
    </source>
</evidence>
<name>H0E4W3_9ACTN</name>
<evidence type="ECO:0000256" key="2">
    <source>
        <dbReference type="PROSITE-ProRule" id="PRU00335"/>
    </source>
</evidence>
<feature type="domain" description="HTH tetR-type" evidence="3">
    <location>
        <begin position="13"/>
        <end position="73"/>
    </location>
</feature>
<keyword evidence="5" id="KW-1185">Reference proteome</keyword>
<dbReference type="EMBL" id="AGUD01000124">
    <property type="protein sequence ID" value="EHN11280.1"/>
    <property type="molecule type" value="Genomic_DNA"/>
</dbReference>
<dbReference type="InterPro" id="IPR009057">
    <property type="entry name" value="Homeodomain-like_sf"/>
</dbReference>
<dbReference type="InterPro" id="IPR050109">
    <property type="entry name" value="HTH-type_TetR-like_transc_reg"/>
</dbReference>
<evidence type="ECO:0000313" key="4">
    <source>
        <dbReference type="EMBL" id="EHN11280.1"/>
    </source>
</evidence>
<dbReference type="GO" id="GO:0003700">
    <property type="term" value="F:DNA-binding transcription factor activity"/>
    <property type="evidence" value="ECO:0007669"/>
    <property type="project" value="TreeGrafter"/>
</dbReference>
<sequence length="213" mass="23198">MKPARVERRRTTDEVRALIVEAAAGEFARHGYGATTMRAVAVEAGISASVLHRHFPSKRSLFSAALVSPFAAFLEEFARVWNAQVDAPWDDEALMREFVRDLHRHLVLHRQALAGLTAADEASAPDLLHELRATLADVVERLQAIGAREAATRGWFSPEAAATGIWLVVNLLIGIVLARDWMPDPAGAGVDDEAIIERATLFALHGIRQAAAP</sequence>
<evidence type="ECO:0000259" key="3">
    <source>
        <dbReference type="PROSITE" id="PS50977"/>
    </source>
</evidence>
<dbReference type="Pfam" id="PF00440">
    <property type="entry name" value="TetR_N"/>
    <property type="match status" value="1"/>
</dbReference>
<organism evidence="4 5">
    <name type="scientific">Patulibacter medicamentivorans</name>
    <dbReference type="NCBI Taxonomy" id="1097667"/>
    <lineage>
        <taxon>Bacteria</taxon>
        <taxon>Bacillati</taxon>
        <taxon>Actinomycetota</taxon>
        <taxon>Thermoleophilia</taxon>
        <taxon>Solirubrobacterales</taxon>
        <taxon>Patulibacteraceae</taxon>
        <taxon>Patulibacter</taxon>
    </lineage>
</organism>
<dbReference type="GO" id="GO:0000976">
    <property type="term" value="F:transcription cis-regulatory region binding"/>
    <property type="evidence" value="ECO:0007669"/>
    <property type="project" value="TreeGrafter"/>
</dbReference>
<dbReference type="Gene3D" id="1.10.10.60">
    <property type="entry name" value="Homeodomain-like"/>
    <property type="match status" value="1"/>
</dbReference>